<dbReference type="AlphaFoldDB" id="A0A6J7NHC2"/>
<dbReference type="InterPro" id="IPR052367">
    <property type="entry name" value="Thiosulfate_ST/Rhodanese-like"/>
</dbReference>
<dbReference type="EMBL" id="CAFBOP010000057">
    <property type="protein sequence ID" value="CAB4990039.1"/>
    <property type="molecule type" value="Genomic_DNA"/>
</dbReference>
<reference evidence="2" key="1">
    <citation type="submission" date="2020-05" db="EMBL/GenBank/DDBJ databases">
        <authorList>
            <person name="Chiriac C."/>
            <person name="Salcher M."/>
            <person name="Ghai R."/>
            <person name="Kavagutti S V."/>
        </authorList>
    </citation>
    <scope>NUCLEOTIDE SEQUENCE</scope>
</reference>
<feature type="domain" description="Rhodanese" evidence="1">
    <location>
        <begin position="14"/>
        <end position="104"/>
    </location>
</feature>
<sequence>MTNMDPQQFSKAINEAGVIILDVRTQAEFIEGHIENAQNIDINSETFDSEISLLDSGAMYAVYCRSGRRSLAAIDTMQNLGFTKFSHLENGILDWQENGLPLVVGE</sequence>
<dbReference type="PROSITE" id="PS50206">
    <property type="entry name" value="RHODANESE_3"/>
    <property type="match status" value="1"/>
</dbReference>
<dbReference type="SUPFAM" id="SSF52821">
    <property type="entry name" value="Rhodanese/Cell cycle control phosphatase"/>
    <property type="match status" value="1"/>
</dbReference>
<evidence type="ECO:0000313" key="2">
    <source>
        <dbReference type="EMBL" id="CAB4990039.1"/>
    </source>
</evidence>
<name>A0A6J7NHC2_9ZZZZ</name>
<dbReference type="SMART" id="SM00450">
    <property type="entry name" value="RHOD"/>
    <property type="match status" value="1"/>
</dbReference>
<dbReference type="Gene3D" id="3.40.250.10">
    <property type="entry name" value="Rhodanese-like domain"/>
    <property type="match status" value="1"/>
</dbReference>
<dbReference type="PANTHER" id="PTHR45431:SF3">
    <property type="entry name" value="RHODANESE-LIKE DOMAIN-CONTAINING PROTEIN 15, CHLOROPLASTIC"/>
    <property type="match status" value="1"/>
</dbReference>
<dbReference type="CDD" id="cd00158">
    <property type="entry name" value="RHOD"/>
    <property type="match status" value="1"/>
</dbReference>
<dbReference type="PANTHER" id="PTHR45431">
    <property type="entry name" value="RHODANESE-LIKE DOMAIN-CONTAINING PROTEIN 15, CHLOROPLASTIC"/>
    <property type="match status" value="1"/>
</dbReference>
<accession>A0A6J7NHC2</accession>
<dbReference type="InterPro" id="IPR036873">
    <property type="entry name" value="Rhodanese-like_dom_sf"/>
</dbReference>
<protein>
    <submittedName>
        <fullName evidence="2">Unannotated protein</fullName>
    </submittedName>
</protein>
<evidence type="ECO:0000259" key="1">
    <source>
        <dbReference type="PROSITE" id="PS50206"/>
    </source>
</evidence>
<organism evidence="2">
    <name type="scientific">freshwater metagenome</name>
    <dbReference type="NCBI Taxonomy" id="449393"/>
    <lineage>
        <taxon>unclassified sequences</taxon>
        <taxon>metagenomes</taxon>
        <taxon>ecological metagenomes</taxon>
    </lineage>
</organism>
<proteinExistence type="predicted"/>
<gene>
    <name evidence="2" type="ORF">UFOPK3984_00954</name>
</gene>
<dbReference type="Pfam" id="PF00581">
    <property type="entry name" value="Rhodanese"/>
    <property type="match status" value="1"/>
</dbReference>
<dbReference type="InterPro" id="IPR001763">
    <property type="entry name" value="Rhodanese-like_dom"/>
</dbReference>